<dbReference type="RefSeq" id="WP_402387606.1">
    <property type="nucleotide sequence ID" value="NZ_JBIUYY010000022.1"/>
</dbReference>
<name>A0ABW8ERR9_STRT5</name>
<accession>A0ABW8ERR9</accession>
<feature type="compositionally biased region" description="Low complexity" evidence="3">
    <location>
        <begin position="28"/>
        <end position="50"/>
    </location>
</feature>
<keyword evidence="2" id="KW-0378">Hydrolase</keyword>
<dbReference type="EMBL" id="JBIUYY010000022">
    <property type="protein sequence ID" value="MFJ2825818.1"/>
    <property type="molecule type" value="Genomic_DNA"/>
</dbReference>
<evidence type="ECO:0000259" key="4">
    <source>
        <dbReference type="PROSITE" id="PS51677"/>
    </source>
</evidence>
<proteinExistence type="predicted"/>
<keyword evidence="6" id="KW-1185">Reference proteome</keyword>
<feature type="domain" description="NodB homology" evidence="4">
    <location>
        <begin position="78"/>
        <end position="254"/>
    </location>
</feature>
<comment type="caution">
    <text evidence="5">The sequence shown here is derived from an EMBL/GenBank/DDBJ whole genome shotgun (WGS) entry which is preliminary data.</text>
</comment>
<dbReference type="PROSITE" id="PS51257">
    <property type="entry name" value="PROKAR_LIPOPROTEIN"/>
    <property type="match status" value="1"/>
</dbReference>
<sequence length="275" mass="29623">MRALPRLARSVTGLAAAFVIGGCGPGQPTAAHPATPTSAKPAPTQPAPATRSVALGHPSTTPSPVAARPVPVDCRKARCVALTFDAGPGPDTARLLDILKAKHVRVTFFLLGKNTRARPALVRREAIEGHELANHTWTHRRLTLVPQTEIRRELVTLQEQIKQLTGRAPTLMRPPQGLTDARIAEVCRSLGLAQILWSVTANDYRDHEPAVITSRVLQGARHNGIILLHDVYPGTVPAVPSIIDGLRQRGLTPVTVSQLFAPNRPVPGRAYWNAL</sequence>
<feature type="region of interest" description="Disordered" evidence="3">
    <location>
        <begin position="28"/>
        <end position="67"/>
    </location>
</feature>
<dbReference type="PANTHER" id="PTHR10587:SF133">
    <property type="entry name" value="CHITIN DEACETYLASE 1-RELATED"/>
    <property type="match status" value="1"/>
</dbReference>
<dbReference type="CDD" id="cd10917">
    <property type="entry name" value="CE4_NodB_like_6s_7s"/>
    <property type="match status" value="1"/>
</dbReference>
<gene>
    <name evidence="5" type="ORF">ACIO7M_32595</name>
</gene>
<dbReference type="Proteomes" id="UP001617351">
    <property type="component" value="Unassembled WGS sequence"/>
</dbReference>
<organism evidence="5 6">
    <name type="scientific">Streptomyces toxytricini</name>
    <name type="common">Actinomyces toxytricini</name>
    <dbReference type="NCBI Taxonomy" id="67369"/>
    <lineage>
        <taxon>Bacteria</taxon>
        <taxon>Bacillati</taxon>
        <taxon>Actinomycetota</taxon>
        <taxon>Actinomycetes</taxon>
        <taxon>Kitasatosporales</taxon>
        <taxon>Streptomycetaceae</taxon>
        <taxon>Streptomyces</taxon>
    </lineage>
</organism>
<dbReference type="InterPro" id="IPR050248">
    <property type="entry name" value="Polysacc_deacetylase_ArnD"/>
</dbReference>
<evidence type="ECO:0000256" key="3">
    <source>
        <dbReference type="SAM" id="MobiDB-lite"/>
    </source>
</evidence>
<dbReference type="Gene3D" id="3.20.20.370">
    <property type="entry name" value="Glycoside hydrolase/deacetylase"/>
    <property type="match status" value="1"/>
</dbReference>
<evidence type="ECO:0000256" key="1">
    <source>
        <dbReference type="ARBA" id="ARBA00022723"/>
    </source>
</evidence>
<evidence type="ECO:0000313" key="6">
    <source>
        <dbReference type="Proteomes" id="UP001617351"/>
    </source>
</evidence>
<evidence type="ECO:0000256" key="2">
    <source>
        <dbReference type="ARBA" id="ARBA00022801"/>
    </source>
</evidence>
<keyword evidence="1" id="KW-0479">Metal-binding</keyword>
<dbReference type="Pfam" id="PF01522">
    <property type="entry name" value="Polysacc_deac_1"/>
    <property type="match status" value="1"/>
</dbReference>
<dbReference type="InterPro" id="IPR011330">
    <property type="entry name" value="Glyco_hydro/deAcase_b/a-brl"/>
</dbReference>
<dbReference type="InterPro" id="IPR002509">
    <property type="entry name" value="NODB_dom"/>
</dbReference>
<evidence type="ECO:0000313" key="5">
    <source>
        <dbReference type="EMBL" id="MFJ2825818.1"/>
    </source>
</evidence>
<dbReference type="PROSITE" id="PS51677">
    <property type="entry name" value="NODB"/>
    <property type="match status" value="1"/>
</dbReference>
<protein>
    <submittedName>
        <fullName evidence="5">Polysaccharide deacetylase family protein</fullName>
    </submittedName>
</protein>
<dbReference type="SUPFAM" id="SSF88713">
    <property type="entry name" value="Glycoside hydrolase/deacetylase"/>
    <property type="match status" value="1"/>
</dbReference>
<reference evidence="5 6" key="1">
    <citation type="submission" date="2024-10" db="EMBL/GenBank/DDBJ databases">
        <title>The Natural Products Discovery Center: Release of the First 8490 Sequenced Strains for Exploring Actinobacteria Biosynthetic Diversity.</title>
        <authorList>
            <person name="Kalkreuter E."/>
            <person name="Kautsar S.A."/>
            <person name="Yang D."/>
            <person name="Bader C.D."/>
            <person name="Teijaro C.N."/>
            <person name="Fluegel L."/>
            <person name="Davis C.M."/>
            <person name="Simpson J.R."/>
            <person name="Lauterbach L."/>
            <person name="Steele A.D."/>
            <person name="Gui C."/>
            <person name="Meng S."/>
            <person name="Li G."/>
            <person name="Viehrig K."/>
            <person name="Ye F."/>
            <person name="Su P."/>
            <person name="Kiefer A.F."/>
            <person name="Nichols A."/>
            <person name="Cepeda A.J."/>
            <person name="Yan W."/>
            <person name="Fan B."/>
            <person name="Jiang Y."/>
            <person name="Adhikari A."/>
            <person name="Zheng C.-J."/>
            <person name="Schuster L."/>
            <person name="Cowan T.M."/>
            <person name="Smanski M.J."/>
            <person name="Chevrette M.G."/>
            <person name="De Carvalho L.P.S."/>
            <person name="Shen B."/>
        </authorList>
    </citation>
    <scope>NUCLEOTIDE SEQUENCE [LARGE SCALE GENOMIC DNA]</scope>
    <source>
        <strain evidence="5 6">NPDC087220</strain>
    </source>
</reference>
<dbReference type="PANTHER" id="PTHR10587">
    <property type="entry name" value="GLYCOSYL TRANSFERASE-RELATED"/>
    <property type="match status" value="1"/>
</dbReference>